<accession>A0A418W3J6</accession>
<proteinExistence type="predicted"/>
<dbReference type="Proteomes" id="UP000283458">
    <property type="component" value="Unassembled WGS sequence"/>
</dbReference>
<organism evidence="1 2">
    <name type="scientific">Azospirillum cavernae</name>
    <dbReference type="NCBI Taxonomy" id="2320860"/>
    <lineage>
        <taxon>Bacteria</taxon>
        <taxon>Pseudomonadati</taxon>
        <taxon>Pseudomonadota</taxon>
        <taxon>Alphaproteobacteria</taxon>
        <taxon>Rhodospirillales</taxon>
        <taxon>Azospirillaceae</taxon>
        <taxon>Azospirillum</taxon>
    </lineage>
</organism>
<evidence type="ECO:0000313" key="2">
    <source>
        <dbReference type="Proteomes" id="UP000283458"/>
    </source>
</evidence>
<evidence type="ECO:0000313" key="1">
    <source>
        <dbReference type="EMBL" id="RJF84567.1"/>
    </source>
</evidence>
<dbReference type="AlphaFoldDB" id="A0A418W3J6"/>
<comment type="caution">
    <text evidence="1">The sequence shown here is derived from an EMBL/GenBank/DDBJ whole genome shotgun (WGS) entry which is preliminary data.</text>
</comment>
<reference evidence="1 2" key="1">
    <citation type="submission" date="2018-09" db="EMBL/GenBank/DDBJ databases">
        <authorList>
            <person name="Zhu H."/>
        </authorList>
    </citation>
    <scope>NUCLEOTIDE SEQUENCE [LARGE SCALE GENOMIC DNA]</scope>
    <source>
        <strain evidence="1 2">K2W22B-5</strain>
    </source>
</reference>
<name>A0A418W3J6_9PROT</name>
<keyword evidence="2" id="KW-1185">Reference proteome</keyword>
<dbReference type="EMBL" id="QYUL01000001">
    <property type="protein sequence ID" value="RJF84567.1"/>
    <property type="molecule type" value="Genomic_DNA"/>
</dbReference>
<sequence length="284" mass="31513">MPVYKLLQELMPHIQASRSQSDLAFALGKRLNKPTLSVPNMLRELSGTAEQPDSIHPKYLRAFKELYELEAQGITDDVLLHPDATAREAIIRALMGQRCFDWLWAQRTDEPRLAFADPPAKAPAARLGPNGNRFQRLPLTVADNVPAGAEFRFAIDMPWPGYATILSQDPTEQKVELMMAPGRSTIQRPTFSLDAFAGVPDGPLPQGRSVLPGRLTMDPPLGLTRTILLAARQPFACPWTRQPPSELTPEQLAAFMRSLIHTPIIVSCLEYHVVDSSAQAPDEY</sequence>
<gene>
    <name evidence="1" type="ORF">D3877_08610</name>
</gene>
<protein>
    <submittedName>
        <fullName evidence="1">Uncharacterized protein</fullName>
    </submittedName>
</protein>